<keyword evidence="3 8" id="KW-0347">Helicase</keyword>
<dbReference type="InterPro" id="IPR055124">
    <property type="entry name" value="PIN-like_DDX60"/>
</dbReference>
<dbReference type="InterPro" id="IPR052431">
    <property type="entry name" value="SKI2_subfamily_helicases"/>
</dbReference>
<keyword evidence="4" id="KW-0067">ATP-binding</keyword>
<feature type="compositionally biased region" description="Gly residues" evidence="5">
    <location>
        <begin position="1745"/>
        <end position="1763"/>
    </location>
</feature>
<dbReference type="GO" id="GO:0005737">
    <property type="term" value="C:cytoplasm"/>
    <property type="evidence" value="ECO:0007669"/>
    <property type="project" value="TreeGrafter"/>
</dbReference>
<dbReference type="GO" id="GO:0003676">
    <property type="term" value="F:nucleic acid binding"/>
    <property type="evidence" value="ECO:0007669"/>
    <property type="project" value="InterPro"/>
</dbReference>
<dbReference type="FunFam" id="3.40.50.300:FF:001039">
    <property type="entry name" value="ATP-dependent RNA helicase DDX60"/>
    <property type="match status" value="1"/>
</dbReference>
<keyword evidence="2" id="KW-0378">Hydrolase</keyword>
<evidence type="ECO:0000313" key="9">
    <source>
        <dbReference type="Proteomes" id="UP000325902"/>
    </source>
</evidence>
<dbReference type="Proteomes" id="UP000325902">
    <property type="component" value="Unassembled WGS sequence"/>
</dbReference>
<evidence type="ECO:0000256" key="4">
    <source>
        <dbReference type="ARBA" id="ARBA00022840"/>
    </source>
</evidence>
<dbReference type="Pfam" id="PF23002">
    <property type="entry name" value="PIN-like_DDX60"/>
    <property type="match status" value="1"/>
</dbReference>
<evidence type="ECO:0000313" key="8">
    <source>
        <dbReference type="EMBL" id="KAB2572793.1"/>
    </source>
</evidence>
<sequence length="1806" mass="200074">MSSNSPQPPNWGEFYGQLYSRRVDLVGDYAGSEPFLVEGDSLLLHCFSDELLDFEDGFQMLHAVWLVEDFLQNLHRRNCNFHLAFFDDREHLCIPSHANETQSAKYRLARAVVIRHLQANLTRGSSPMKLLVFPSLTSESFNTVLTTGSYMFVLMNDGAADACQCIPHMDANFDLRLAICSLITRGYSVALINGLEWRDTKAITAVIEGMSKSHRTKHPALNQSPPAGEEINFDKLVFGHELYTVFVEHHELAEPKLSERLYLVIATAANLVSDGDLPSSAVASFVMHTVLQSQLSLECRSFESTQSSEASQNFLLQFSKTALAIMKSPLWQAFLSEAQFACDISDLVDGRLFNMVLTRQLPLPELKGDFARIVSSLVTLDIIVPETQHSHVGNDTTDPAGNFATLRKLLPFAAEGFDKHLQPVKLDIDDNALQRPSDNTSKAFRELTHWHNAKRPLNRKAMIAAKDRAALYARRRDQRFMAEMMAYAASLTNAVGKALEPETIVTQDGQSTASHTAKDQQQSSQTTRIGGGKNKQKQARMDKLAAEQEKKEAAQNLKVFNSWHVVCKDIQREQQTTMRYIKALQFLGSLPTTKQAVVGSEIEFYALHCLLELWKVSTSISPKAPNLPLAAKIWDATRRLSTGSSVTKTMEERLRRIVDSLGLPFIISAAQAPDRKLPFEFALSGRNPSLKIPLPSKEFQLLHCGPYFDRKMDSAHDDRVPFLPDGWQREVLDAIDADKSLFVVAPTSAGKTFISFYAMKKILEGSNDGVIVYVAPTKALVNQIAAEIQARFSKTYKHAGKSVWAIHTRDYRVNNPTGCQVLVTVPHILQIMLLAPVNASSWSSRVKRIIFDEVHCIGQADDGIVWEQLLLLSPCPIIALSATVGNPEAFRSWLASAQKAAGNDLAMVHHPHRYSDLRKYVFTPHDDLTFEGLPKAPAIPRVDLDKGAEHFRFVHPVASLLNRSRGMPEDFSLEARDCFTLWKAMKAHESETHKVPDALDPKHALPDVIAQADIISWCKSLKQLLEQWMTERDAPYDAVIQDLGRSLYELEAESDMGLDNAGLCKTALSLLYRLHEQSALPAILFNYDRGNCESICQAVMEKLKEAEKKWKETSSIWAKKLTDWETWKKNRKEISKMKAGKKSGKLQEEGMSKADLEREKSAIALDTWESFDPDAPVDGFHFKDGAKLQQSELDEYAKELRWRGVQDWLIEALGRGIAVHHSGMNRKYRHIVELLFRKGYLRVVVATGTLALGINMPCKTVVFCGDSVFLTALNFRQAAGRAGRRGFDVLGNVVFHGIPVSKVCRLLSSRLPELTGHFPITTTLVLRLCTLLSESNNSAFALRSIDALLSQPRLYLGGEENRMTVLHHLRFSLEYLRRQFLLDQRGTPLNFAGCVSHLYYTENASFAFHALLKDGYFQRLCAGIRRNPESTERILRTLMLVLSHIFGRRYCRHVDREFVEAVVKTSPSSVILAPLPAAAAAILRAHNDDTLDVFKTYVRTYVAQHVRAPDDVLPLTGVRCGGDGSADRGAINAACTRPNVRSAFVALSGHADDAGITSIGELCRTVRAGVFLEEAVIPYMPVCDYPQPRPVASWRPQQAASGASGQGKDLPLNAYLLDFFKHGDASALVAANGIRRGDVWFVLNDFSMVLATIVASLEGFVAGNDDVIVDAMAGGGGEEMEEEKLWEGGAGSAPGKMEKKEPMPRRNSKAHRTGTLESWEEDAEADAQANADAAADADDEDSENWGGGGGAAGTAAGGDGSGKAGADEVLSAPAWEDDGDGSLLDVLAAFKKLSEEFNGKFKAMWA</sequence>
<evidence type="ECO:0000259" key="7">
    <source>
        <dbReference type="PROSITE" id="PS51194"/>
    </source>
</evidence>
<dbReference type="InterPro" id="IPR059032">
    <property type="entry name" value="WHD_DDX60"/>
</dbReference>
<evidence type="ECO:0000259" key="6">
    <source>
        <dbReference type="PROSITE" id="PS51192"/>
    </source>
</evidence>
<feature type="compositionally biased region" description="Basic and acidic residues" evidence="5">
    <location>
        <begin position="539"/>
        <end position="548"/>
    </location>
</feature>
<organism evidence="8 9">
    <name type="scientific">Lasiodiplodia theobromae</name>
    <dbReference type="NCBI Taxonomy" id="45133"/>
    <lineage>
        <taxon>Eukaryota</taxon>
        <taxon>Fungi</taxon>
        <taxon>Dikarya</taxon>
        <taxon>Ascomycota</taxon>
        <taxon>Pezizomycotina</taxon>
        <taxon>Dothideomycetes</taxon>
        <taxon>Dothideomycetes incertae sedis</taxon>
        <taxon>Botryosphaeriales</taxon>
        <taxon>Botryosphaeriaceae</taxon>
        <taxon>Lasiodiplodia</taxon>
    </lineage>
</organism>
<proteinExistence type="predicted"/>
<dbReference type="PROSITE" id="PS51194">
    <property type="entry name" value="HELICASE_CTER"/>
    <property type="match status" value="1"/>
</dbReference>
<dbReference type="Pfam" id="PF00271">
    <property type="entry name" value="Helicase_C"/>
    <property type="match status" value="1"/>
</dbReference>
<dbReference type="PROSITE" id="PS51192">
    <property type="entry name" value="HELICASE_ATP_BIND_1"/>
    <property type="match status" value="1"/>
</dbReference>
<dbReference type="EMBL" id="VCHE01000071">
    <property type="protein sequence ID" value="KAB2572793.1"/>
    <property type="molecule type" value="Genomic_DNA"/>
</dbReference>
<dbReference type="Gene3D" id="3.40.50.300">
    <property type="entry name" value="P-loop containing nucleotide triphosphate hydrolases"/>
    <property type="match status" value="2"/>
</dbReference>
<dbReference type="SMART" id="SM00490">
    <property type="entry name" value="HELICc"/>
    <property type="match status" value="1"/>
</dbReference>
<feature type="domain" description="Helicase C-terminal" evidence="7">
    <location>
        <begin position="1155"/>
        <end position="1326"/>
    </location>
</feature>
<gene>
    <name evidence="8" type="primary">SPAC694.02</name>
    <name evidence="8" type="ORF">DBV05_g8548</name>
</gene>
<feature type="domain" description="Helicase ATP-binding" evidence="6">
    <location>
        <begin position="732"/>
        <end position="902"/>
    </location>
</feature>
<accession>A0A5N5D4W1</accession>
<protein>
    <submittedName>
        <fullName evidence="8">Putative helicase</fullName>
    </submittedName>
</protein>
<keyword evidence="9" id="KW-1185">Reference proteome</keyword>
<dbReference type="PANTHER" id="PTHR44533">
    <property type="entry name" value="DEAD/H RNA HELICASE, PUTATIVE-RELATED"/>
    <property type="match status" value="1"/>
</dbReference>
<dbReference type="InterPro" id="IPR001650">
    <property type="entry name" value="Helicase_C-like"/>
</dbReference>
<keyword evidence="1" id="KW-0547">Nucleotide-binding</keyword>
<dbReference type="GO" id="GO:0005524">
    <property type="term" value="F:ATP binding"/>
    <property type="evidence" value="ECO:0007669"/>
    <property type="project" value="UniProtKB-KW"/>
</dbReference>
<comment type="caution">
    <text evidence="8">The sequence shown here is derived from an EMBL/GenBank/DDBJ whole genome shotgun (WGS) entry which is preliminary data.</text>
</comment>
<dbReference type="PANTHER" id="PTHR44533:SF4">
    <property type="entry name" value="DEAD_H RNA HELICASE, PUTATIVE-RELATED"/>
    <property type="match status" value="1"/>
</dbReference>
<dbReference type="Pfam" id="PF00270">
    <property type="entry name" value="DEAD"/>
    <property type="match status" value="1"/>
</dbReference>
<feature type="compositionally biased region" description="Polar residues" evidence="5">
    <location>
        <begin position="507"/>
        <end position="528"/>
    </location>
</feature>
<dbReference type="InterPro" id="IPR027417">
    <property type="entry name" value="P-loop_NTPase"/>
</dbReference>
<feature type="region of interest" description="Disordered" evidence="5">
    <location>
        <begin position="1679"/>
        <end position="1779"/>
    </location>
</feature>
<dbReference type="GO" id="GO:0016787">
    <property type="term" value="F:hydrolase activity"/>
    <property type="evidence" value="ECO:0007669"/>
    <property type="project" value="UniProtKB-KW"/>
</dbReference>
<feature type="region of interest" description="Disordered" evidence="5">
    <location>
        <begin position="507"/>
        <end position="548"/>
    </location>
</feature>
<dbReference type="OrthoDB" id="2320933at2759"/>
<evidence type="ECO:0000256" key="1">
    <source>
        <dbReference type="ARBA" id="ARBA00022741"/>
    </source>
</evidence>
<dbReference type="SMART" id="SM00487">
    <property type="entry name" value="DEXDc"/>
    <property type="match status" value="1"/>
</dbReference>
<dbReference type="InterPro" id="IPR014001">
    <property type="entry name" value="Helicase_ATP-bd"/>
</dbReference>
<dbReference type="CDD" id="cd18025">
    <property type="entry name" value="DEXHc_DDX60"/>
    <property type="match status" value="1"/>
</dbReference>
<dbReference type="Pfam" id="PF26076">
    <property type="entry name" value="WHD_DDX60"/>
    <property type="match status" value="1"/>
</dbReference>
<evidence type="ECO:0000256" key="3">
    <source>
        <dbReference type="ARBA" id="ARBA00022806"/>
    </source>
</evidence>
<dbReference type="GO" id="GO:0004386">
    <property type="term" value="F:helicase activity"/>
    <property type="evidence" value="ECO:0007669"/>
    <property type="project" value="UniProtKB-KW"/>
</dbReference>
<name>A0A5N5D4W1_9PEZI</name>
<evidence type="ECO:0000256" key="5">
    <source>
        <dbReference type="SAM" id="MobiDB-lite"/>
    </source>
</evidence>
<dbReference type="InterPro" id="IPR011545">
    <property type="entry name" value="DEAD/DEAH_box_helicase_dom"/>
</dbReference>
<dbReference type="SUPFAM" id="SSF52540">
    <property type="entry name" value="P-loop containing nucleoside triphosphate hydrolases"/>
    <property type="match status" value="1"/>
</dbReference>
<reference evidence="8 9" key="1">
    <citation type="journal article" date="2019" name="Sci. Rep.">
        <title>A multi-omics analysis of the grapevine pathogen Lasiodiplodia theobromae reveals that temperature affects the expression of virulence- and pathogenicity-related genes.</title>
        <authorList>
            <person name="Felix C."/>
            <person name="Meneses R."/>
            <person name="Goncalves M.F.M."/>
            <person name="Tilleman L."/>
            <person name="Duarte A.S."/>
            <person name="Jorrin-Novo J.V."/>
            <person name="Van de Peer Y."/>
            <person name="Deforce D."/>
            <person name="Van Nieuwerburgh F."/>
            <person name="Esteves A.C."/>
            <person name="Alves A."/>
        </authorList>
    </citation>
    <scope>NUCLEOTIDE SEQUENCE [LARGE SCALE GENOMIC DNA]</scope>
    <source>
        <strain evidence="8 9">LA-SOL3</strain>
    </source>
</reference>
<evidence type="ECO:0000256" key="2">
    <source>
        <dbReference type="ARBA" id="ARBA00022801"/>
    </source>
</evidence>